<sequence length="216" mass="24438">SNLLRRGRLKDYQWTNLSIAVGPLSEAPIYVDDAAAISVIELKAKARRLKSQKDIGLVIVDYMQLMQGPRGTENRQQEIAYISRSLKNLAKELSLPVMALSQLSRQSEIRGGYMKPQLADLRESGAIEQDADVVMFIYRPIKYGEELAEKYRREVLKTNMPMDSYAEVLIGKQRNGPTGLVTLAFIPEYTRFEKLDTIHTETPPAEEMEKEGGTPF</sequence>
<dbReference type="InterPro" id="IPR007694">
    <property type="entry name" value="DNA_helicase_DnaB-like_C"/>
</dbReference>
<dbReference type="PROSITE" id="PS51199">
    <property type="entry name" value="SF4_HELICASE"/>
    <property type="match status" value="1"/>
</dbReference>
<dbReference type="SUPFAM" id="SSF52540">
    <property type="entry name" value="P-loop containing nucleoside triphosphate hydrolases"/>
    <property type="match status" value="1"/>
</dbReference>
<dbReference type="PANTHER" id="PTHR30153">
    <property type="entry name" value="REPLICATIVE DNA HELICASE DNAB"/>
    <property type="match status" value="1"/>
</dbReference>
<dbReference type="GO" id="GO:0005829">
    <property type="term" value="C:cytosol"/>
    <property type="evidence" value="ECO:0007669"/>
    <property type="project" value="TreeGrafter"/>
</dbReference>
<dbReference type="Pfam" id="PF03796">
    <property type="entry name" value="DnaB_C"/>
    <property type="match status" value="1"/>
</dbReference>
<comment type="caution">
    <text evidence="2">The sequence shown here is derived from an EMBL/GenBank/DDBJ whole genome shotgun (WGS) entry which is preliminary data.</text>
</comment>
<name>X0S0G3_9ZZZZ</name>
<feature type="non-terminal residue" evidence="2">
    <location>
        <position position="1"/>
    </location>
</feature>
<evidence type="ECO:0000259" key="1">
    <source>
        <dbReference type="PROSITE" id="PS51199"/>
    </source>
</evidence>
<dbReference type="Gene3D" id="3.40.50.300">
    <property type="entry name" value="P-loop containing nucleotide triphosphate hydrolases"/>
    <property type="match status" value="1"/>
</dbReference>
<dbReference type="InterPro" id="IPR027417">
    <property type="entry name" value="P-loop_NTPase"/>
</dbReference>
<evidence type="ECO:0000313" key="2">
    <source>
        <dbReference type="EMBL" id="GAF74523.1"/>
    </source>
</evidence>
<protein>
    <recommendedName>
        <fullName evidence="1">SF4 helicase domain-containing protein</fullName>
    </recommendedName>
</protein>
<reference evidence="2" key="1">
    <citation type="journal article" date="2014" name="Front. Microbiol.">
        <title>High frequency of phylogenetically diverse reductive dehalogenase-homologous genes in deep subseafloor sedimentary metagenomes.</title>
        <authorList>
            <person name="Kawai M."/>
            <person name="Futagami T."/>
            <person name="Toyoda A."/>
            <person name="Takaki Y."/>
            <person name="Nishi S."/>
            <person name="Hori S."/>
            <person name="Arai W."/>
            <person name="Tsubouchi T."/>
            <person name="Morono Y."/>
            <person name="Uchiyama I."/>
            <person name="Ito T."/>
            <person name="Fujiyama A."/>
            <person name="Inagaki F."/>
            <person name="Takami H."/>
        </authorList>
    </citation>
    <scope>NUCLEOTIDE SEQUENCE</scope>
    <source>
        <strain evidence="2">Expedition CK06-06</strain>
    </source>
</reference>
<proteinExistence type="predicted"/>
<dbReference type="AlphaFoldDB" id="X0S0G3"/>
<dbReference type="GO" id="GO:0006260">
    <property type="term" value="P:DNA replication"/>
    <property type="evidence" value="ECO:0007669"/>
    <property type="project" value="InterPro"/>
</dbReference>
<dbReference type="GO" id="GO:0003678">
    <property type="term" value="F:DNA helicase activity"/>
    <property type="evidence" value="ECO:0007669"/>
    <property type="project" value="InterPro"/>
</dbReference>
<accession>X0S0G3</accession>
<dbReference type="PANTHER" id="PTHR30153:SF2">
    <property type="entry name" value="REPLICATIVE DNA HELICASE"/>
    <property type="match status" value="1"/>
</dbReference>
<gene>
    <name evidence="2" type="ORF">S01H1_17736</name>
</gene>
<organism evidence="2">
    <name type="scientific">marine sediment metagenome</name>
    <dbReference type="NCBI Taxonomy" id="412755"/>
    <lineage>
        <taxon>unclassified sequences</taxon>
        <taxon>metagenomes</taxon>
        <taxon>ecological metagenomes</taxon>
    </lineage>
</organism>
<feature type="domain" description="SF4 helicase" evidence="1">
    <location>
        <begin position="1"/>
        <end position="199"/>
    </location>
</feature>
<dbReference type="EMBL" id="BARS01009429">
    <property type="protein sequence ID" value="GAF74523.1"/>
    <property type="molecule type" value="Genomic_DNA"/>
</dbReference>
<dbReference type="GO" id="GO:0005524">
    <property type="term" value="F:ATP binding"/>
    <property type="evidence" value="ECO:0007669"/>
    <property type="project" value="InterPro"/>
</dbReference>